<reference evidence="2" key="1">
    <citation type="journal article" date="2023" name="Mol. Phylogenet. Evol.">
        <title>Genome-scale phylogeny and comparative genomics of the fungal order Sordariales.</title>
        <authorList>
            <person name="Hensen N."/>
            <person name="Bonometti L."/>
            <person name="Westerberg I."/>
            <person name="Brannstrom I.O."/>
            <person name="Guillou S."/>
            <person name="Cros-Aarteil S."/>
            <person name="Calhoun S."/>
            <person name="Haridas S."/>
            <person name="Kuo A."/>
            <person name="Mondo S."/>
            <person name="Pangilinan J."/>
            <person name="Riley R."/>
            <person name="LaButti K."/>
            <person name="Andreopoulos B."/>
            <person name="Lipzen A."/>
            <person name="Chen C."/>
            <person name="Yan M."/>
            <person name="Daum C."/>
            <person name="Ng V."/>
            <person name="Clum A."/>
            <person name="Steindorff A."/>
            <person name="Ohm R.A."/>
            <person name="Martin F."/>
            <person name="Silar P."/>
            <person name="Natvig D.O."/>
            <person name="Lalanne C."/>
            <person name="Gautier V."/>
            <person name="Ament-Velasquez S.L."/>
            <person name="Kruys A."/>
            <person name="Hutchinson M.I."/>
            <person name="Powell A.J."/>
            <person name="Barry K."/>
            <person name="Miller A.N."/>
            <person name="Grigoriev I.V."/>
            <person name="Debuchy R."/>
            <person name="Gladieux P."/>
            <person name="Hiltunen Thoren M."/>
            <person name="Johannesson H."/>
        </authorList>
    </citation>
    <scope>NUCLEOTIDE SEQUENCE</scope>
    <source>
        <strain evidence="2">PSN243</strain>
    </source>
</reference>
<protein>
    <submittedName>
        <fullName evidence="2">Uncharacterized protein</fullName>
    </submittedName>
</protein>
<gene>
    <name evidence="2" type="ORF">QBC34DRAFT_430524</name>
</gene>
<organism evidence="2 3">
    <name type="scientific">Podospora aff. communis PSN243</name>
    <dbReference type="NCBI Taxonomy" id="3040156"/>
    <lineage>
        <taxon>Eukaryota</taxon>
        <taxon>Fungi</taxon>
        <taxon>Dikarya</taxon>
        <taxon>Ascomycota</taxon>
        <taxon>Pezizomycotina</taxon>
        <taxon>Sordariomycetes</taxon>
        <taxon>Sordariomycetidae</taxon>
        <taxon>Sordariales</taxon>
        <taxon>Podosporaceae</taxon>
        <taxon>Podospora</taxon>
    </lineage>
</organism>
<dbReference type="Proteomes" id="UP001321760">
    <property type="component" value="Unassembled WGS sequence"/>
</dbReference>
<reference evidence="2" key="2">
    <citation type="submission" date="2023-05" db="EMBL/GenBank/DDBJ databases">
        <authorList>
            <consortium name="Lawrence Berkeley National Laboratory"/>
            <person name="Steindorff A."/>
            <person name="Hensen N."/>
            <person name="Bonometti L."/>
            <person name="Westerberg I."/>
            <person name="Brannstrom I.O."/>
            <person name="Guillou S."/>
            <person name="Cros-Aarteil S."/>
            <person name="Calhoun S."/>
            <person name="Haridas S."/>
            <person name="Kuo A."/>
            <person name="Mondo S."/>
            <person name="Pangilinan J."/>
            <person name="Riley R."/>
            <person name="Labutti K."/>
            <person name="Andreopoulos B."/>
            <person name="Lipzen A."/>
            <person name="Chen C."/>
            <person name="Yanf M."/>
            <person name="Daum C."/>
            <person name="Ng V."/>
            <person name="Clum A."/>
            <person name="Ohm R."/>
            <person name="Martin F."/>
            <person name="Silar P."/>
            <person name="Natvig D."/>
            <person name="Lalanne C."/>
            <person name="Gautier V."/>
            <person name="Ament-Velasquez S.L."/>
            <person name="Kruys A."/>
            <person name="Hutchinson M.I."/>
            <person name="Powell A.J."/>
            <person name="Barry K."/>
            <person name="Miller A.N."/>
            <person name="Grigoriev I.V."/>
            <person name="Debuchy R."/>
            <person name="Gladieux P."/>
            <person name="Thoren M.H."/>
            <person name="Johannesson H."/>
        </authorList>
    </citation>
    <scope>NUCLEOTIDE SEQUENCE</scope>
    <source>
        <strain evidence="2">PSN243</strain>
    </source>
</reference>
<evidence type="ECO:0000313" key="3">
    <source>
        <dbReference type="Proteomes" id="UP001321760"/>
    </source>
</evidence>
<dbReference type="EMBL" id="MU865988">
    <property type="protein sequence ID" value="KAK4443680.1"/>
    <property type="molecule type" value="Genomic_DNA"/>
</dbReference>
<name>A0AAV9G5U4_9PEZI</name>
<evidence type="ECO:0000256" key="1">
    <source>
        <dbReference type="SAM" id="Coils"/>
    </source>
</evidence>
<dbReference type="AlphaFoldDB" id="A0AAV9G5U4"/>
<keyword evidence="3" id="KW-1185">Reference proteome</keyword>
<feature type="coiled-coil region" evidence="1">
    <location>
        <begin position="166"/>
        <end position="193"/>
    </location>
</feature>
<sequence>MPRDVTHPGLYCISAGDKGKYQARLLETSQAYLEISLQRERLGREQEAFEKAQKALDAEKQSVGAAAKTASEEMDKAKALSDEARRTLADKVQQLDQDRSQLDQEKSDLQAARSRLEYDVAEHQRLVSQEDQQLQQRELELQGAVTQLEADRQRCTTDWDTLSVEKTQLEVETSALQKQRSDVESELTMAEQRTSDLDELEKQLRAREQCLEHKATRMQADQTQVTEQLTLATQLRKQRQDDAARFSEVMKHHASMAHERSKMEDVHHRLEEQLSNAKARDVQDRLAQVECWTDALKPLRKAVDTGLADIKSREADVARREAELTQRVAAEDQRQAQRDCVESYLERLDGHFRTLKSMSNNIQDSIIRKHKAEMKSCMEELRGCTTGVGGMGGSVSALESTMAQLAELTRTSLASVTSQSTSAMAASQDTRAAVNQRAELVQAHTDNVEFASSEREKSNENATAAVQALKSSLDESIKGLITRQSQELQQLLSSQYGLVTSGVKDEVDAVKKAAEACELRAAEAHELAAGVKRRLDEDEELRVVQKRRRVEHPVNSMLDCVVERIAELKLVACTAIDAEGADTDTAAVRLGQALLPILSSQPRFQRLLAFVRFDGYWVESFCLAALALHGHEPLIQTSVSARNYTGSDKHCDRDGIGCASKL</sequence>
<keyword evidence="1" id="KW-0175">Coiled coil</keyword>
<proteinExistence type="predicted"/>
<feature type="coiled-coil region" evidence="1">
    <location>
        <begin position="67"/>
        <end position="115"/>
    </location>
</feature>
<accession>A0AAV9G5U4</accession>
<evidence type="ECO:0000313" key="2">
    <source>
        <dbReference type="EMBL" id="KAK4443680.1"/>
    </source>
</evidence>
<comment type="caution">
    <text evidence="2">The sequence shown here is derived from an EMBL/GenBank/DDBJ whole genome shotgun (WGS) entry which is preliminary data.</text>
</comment>